<reference evidence="2 3" key="1">
    <citation type="submission" date="2021-09" db="EMBL/GenBank/DDBJ databases">
        <title>Genomic insights and catalytic innovation underlie evolution of tropane alkaloids biosynthesis.</title>
        <authorList>
            <person name="Wang Y.-J."/>
            <person name="Tian T."/>
            <person name="Huang J.-P."/>
            <person name="Huang S.-X."/>
        </authorList>
    </citation>
    <scope>NUCLEOTIDE SEQUENCE [LARGE SCALE GENOMIC DNA]</scope>
    <source>
        <strain evidence="2">KIB-2018</strain>
        <tissue evidence="2">Leaf</tissue>
    </source>
</reference>
<dbReference type="PANTHER" id="PTHR11439">
    <property type="entry name" value="GAG-POL-RELATED RETROTRANSPOSON"/>
    <property type="match status" value="1"/>
</dbReference>
<evidence type="ECO:0000313" key="2">
    <source>
        <dbReference type="EMBL" id="KAJ8747665.1"/>
    </source>
</evidence>
<protein>
    <recommendedName>
        <fullName evidence="1">Reverse transcriptase Ty1/copia-type domain-containing protein</fullName>
    </recommendedName>
</protein>
<name>A0AAV8S6I7_9ROSI</name>
<dbReference type="Proteomes" id="UP001159364">
    <property type="component" value="Unassembled WGS sequence"/>
</dbReference>
<feature type="domain" description="Reverse transcriptase Ty1/copia-type" evidence="1">
    <location>
        <begin position="21"/>
        <end position="125"/>
    </location>
</feature>
<dbReference type="PANTHER" id="PTHR11439:SF517">
    <property type="entry name" value="CYSTEINE-RICH RLK (RECEPTOR-LIKE PROTEIN KINASE) 8"/>
    <property type="match status" value="1"/>
</dbReference>
<dbReference type="EMBL" id="JAIWQS010000124">
    <property type="protein sequence ID" value="KAJ8747665.1"/>
    <property type="molecule type" value="Genomic_DNA"/>
</dbReference>
<gene>
    <name evidence="2" type="ORF">K2173_012529</name>
</gene>
<keyword evidence="3" id="KW-1185">Reference proteome</keyword>
<dbReference type="AlphaFoldDB" id="A0AAV8S6I7"/>
<comment type="caution">
    <text evidence="2">The sequence shown here is derived from an EMBL/GenBank/DDBJ whole genome shotgun (WGS) entry which is preliminary data.</text>
</comment>
<dbReference type="Pfam" id="PF07727">
    <property type="entry name" value="RVT_2"/>
    <property type="match status" value="1"/>
</dbReference>
<evidence type="ECO:0000259" key="1">
    <source>
        <dbReference type="Pfam" id="PF07727"/>
    </source>
</evidence>
<dbReference type="InterPro" id="IPR043502">
    <property type="entry name" value="DNA/RNA_pol_sf"/>
</dbReference>
<dbReference type="SUPFAM" id="SSF56672">
    <property type="entry name" value="DNA/RNA polymerases"/>
    <property type="match status" value="1"/>
</dbReference>
<sequence length="362" mass="41111">MDPQNKKDKKGIFNILIYFLREGFEKCVFEPTLFVRRNDDGKLLIVSLYVDDLIFTGNDEKLFTEFKESMKREFDMTDLGKMKYFLSLEVCQRSDGMFISQKKFASEILQKFGMEMSKAVCSPIVPGTKPTSEGHDYVDKTHYKQIIGSLMYLIVTRPDIMHVVSLISRYMENPTEEHLQAAKRVLRYIRGTTDFGVFYSKGGGDELIAYTDSDYAGDLNDRKSTSGYVFLFGSGAVAWSSKKQPVVSLSTIEAEFSAAASCACQAVWLKRVLQSHGPSQLDASTIYCDNSYSIKLSKNPVLHGRSKHINVRFHFLRELANNGTIKMVYCATKDQLADIMTKPLRHEIFLKLREALNVCSNT</sequence>
<accession>A0AAV8S6I7</accession>
<proteinExistence type="predicted"/>
<dbReference type="InterPro" id="IPR013103">
    <property type="entry name" value="RVT_2"/>
</dbReference>
<organism evidence="2 3">
    <name type="scientific">Erythroxylum novogranatense</name>
    <dbReference type="NCBI Taxonomy" id="1862640"/>
    <lineage>
        <taxon>Eukaryota</taxon>
        <taxon>Viridiplantae</taxon>
        <taxon>Streptophyta</taxon>
        <taxon>Embryophyta</taxon>
        <taxon>Tracheophyta</taxon>
        <taxon>Spermatophyta</taxon>
        <taxon>Magnoliopsida</taxon>
        <taxon>eudicotyledons</taxon>
        <taxon>Gunneridae</taxon>
        <taxon>Pentapetalae</taxon>
        <taxon>rosids</taxon>
        <taxon>fabids</taxon>
        <taxon>Malpighiales</taxon>
        <taxon>Erythroxylaceae</taxon>
        <taxon>Erythroxylum</taxon>
    </lineage>
</organism>
<dbReference type="CDD" id="cd09272">
    <property type="entry name" value="RNase_HI_RT_Ty1"/>
    <property type="match status" value="1"/>
</dbReference>
<evidence type="ECO:0000313" key="3">
    <source>
        <dbReference type="Proteomes" id="UP001159364"/>
    </source>
</evidence>